<organism evidence="1">
    <name type="scientific">Arundo donax</name>
    <name type="common">Giant reed</name>
    <name type="synonym">Donax arundinaceus</name>
    <dbReference type="NCBI Taxonomy" id="35708"/>
    <lineage>
        <taxon>Eukaryota</taxon>
        <taxon>Viridiplantae</taxon>
        <taxon>Streptophyta</taxon>
        <taxon>Embryophyta</taxon>
        <taxon>Tracheophyta</taxon>
        <taxon>Spermatophyta</taxon>
        <taxon>Magnoliopsida</taxon>
        <taxon>Liliopsida</taxon>
        <taxon>Poales</taxon>
        <taxon>Poaceae</taxon>
        <taxon>PACMAD clade</taxon>
        <taxon>Arundinoideae</taxon>
        <taxon>Arundineae</taxon>
        <taxon>Arundo</taxon>
    </lineage>
</organism>
<protein>
    <submittedName>
        <fullName evidence="1">Uncharacterized protein</fullName>
    </submittedName>
</protein>
<sequence>MLPVASKPESE</sequence>
<proteinExistence type="predicted"/>
<reference evidence="1" key="2">
    <citation type="journal article" date="2015" name="Data Brief">
        <title>Shoot transcriptome of the giant reed, Arundo donax.</title>
        <authorList>
            <person name="Barrero R.A."/>
            <person name="Guerrero F.D."/>
            <person name="Moolhuijzen P."/>
            <person name="Goolsby J.A."/>
            <person name="Tidwell J."/>
            <person name="Bellgard S.E."/>
            <person name="Bellgard M.I."/>
        </authorList>
    </citation>
    <scope>NUCLEOTIDE SEQUENCE</scope>
    <source>
        <tissue evidence="1">Shoot tissue taken approximately 20 cm above the soil surface</tissue>
    </source>
</reference>
<evidence type="ECO:0000313" key="1">
    <source>
        <dbReference type="EMBL" id="JAE13186.1"/>
    </source>
</evidence>
<reference evidence="1" key="1">
    <citation type="submission" date="2014-09" db="EMBL/GenBank/DDBJ databases">
        <authorList>
            <person name="Magalhaes I.L.F."/>
            <person name="Oliveira U."/>
            <person name="Santos F.R."/>
            <person name="Vidigal T.H.D.A."/>
            <person name="Brescovit A.D."/>
            <person name="Santos A.J."/>
        </authorList>
    </citation>
    <scope>NUCLEOTIDE SEQUENCE</scope>
    <source>
        <tissue evidence="1">Shoot tissue taken approximately 20 cm above the soil surface</tissue>
    </source>
</reference>
<accession>A0A0A9FS89</accession>
<dbReference type="EMBL" id="GBRH01184710">
    <property type="protein sequence ID" value="JAE13186.1"/>
    <property type="molecule type" value="Transcribed_RNA"/>
</dbReference>
<name>A0A0A9FS89_ARUDO</name>